<accession>A0A0L6V459</accession>
<evidence type="ECO:0000256" key="2">
    <source>
        <dbReference type="ARBA" id="ARBA00022692"/>
    </source>
</evidence>
<dbReference type="Pfam" id="PF00324">
    <property type="entry name" value="AA_permease"/>
    <property type="match status" value="2"/>
</dbReference>
<dbReference type="AlphaFoldDB" id="A0A0L6V459"/>
<evidence type="ECO:0000259" key="6">
    <source>
        <dbReference type="Pfam" id="PF00324"/>
    </source>
</evidence>
<feature type="transmembrane region" description="Helical" evidence="5">
    <location>
        <begin position="284"/>
        <end position="306"/>
    </location>
</feature>
<feature type="transmembrane region" description="Helical" evidence="5">
    <location>
        <begin position="424"/>
        <end position="445"/>
    </location>
</feature>
<dbReference type="GO" id="GO:0015171">
    <property type="term" value="F:amino acid transmembrane transporter activity"/>
    <property type="evidence" value="ECO:0007669"/>
    <property type="project" value="TreeGrafter"/>
</dbReference>
<sequence length="690" mass="76313">MTQKFNIGSAALIAPPITCKEFDEISGDEKNDGNLVEKGGNEVPRAVERKLKARQLTMMCIGGTIGTGLFLGMGSSLNDGGPMGILLGYIIMSILDLIPRGTVVCSVQMALTDHDAWFTINQGEMITHMPCHGALTTFPARFVDPALAFAGERKADLNLIATCAINTTHLPRYSFAICVAGEVTAASIVIDYWKVPLSKGVWITIVSRIYQSSLRRHPSSQLKKRIFIDFCIDIYYQLLWSQVLWRGTLMSLMRFEGLTIKLDRLFKFGFLASLVRICFRLSSWLALVKIMAITSLIILSLVLNLGGGPTHEFIGMNSRLNSLAESRKTLNNHVLTLRYWRDPGLFRQLNEIPGAAGRFLGFWYVFRIGMNTVQGKRRELSIIPTCRSVFIQAAYSFLGTETVALAAAETENPKQTVPRAIKGVFSRVLLFYVASAFVIGIVVPFNDPQLLGGTGDASSSPFVIAINRAKIKVLPDLINAAVLVSAYSATSSEVYCGSRVLRGLAIGGMAPKLFASVNSSGTPIHAIMASSIPGLLAFMSLSSKSGSIFLRLVNVAAVAGIFNWWSICFRTERCIIFKTYIRFYKGMKAHGVDRGRLDYKAPLQPYLTYYGLVMITAIILMSGFKLIQRLLKVLGFIHWSLHSFANFWDCISILVSSIPSKIYHKTKFVEIDQMKAWIPQVKVGQDWLKG</sequence>
<feature type="domain" description="Amino acid permease/ SLC12A" evidence="6">
    <location>
        <begin position="56"/>
        <end position="94"/>
    </location>
</feature>
<feature type="transmembrane region" description="Helical" evidence="5">
    <location>
        <begin position="548"/>
        <end position="567"/>
    </location>
</feature>
<protein>
    <recommendedName>
        <fullName evidence="6">Amino acid permease/ SLC12A domain-containing protein</fullName>
    </recommendedName>
</protein>
<dbReference type="PANTHER" id="PTHR43341:SF4">
    <property type="entry name" value="ARGININE PERMEASE CAN1-RELATED"/>
    <property type="match status" value="1"/>
</dbReference>
<keyword evidence="3 5" id="KW-1133">Transmembrane helix</keyword>
<evidence type="ECO:0000256" key="5">
    <source>
        <dbReference type="SAM" id="Phobius"/>
    </source>
</evidence>
<keyword evidence="4 5" id="KW-0472">Membrane</keyword>
<evidence type="ECO:0000256" key="1">
    <source>
        <dbReference type="ARBA" id="ARBA00004141"/>
    </source>
</evidence>
<dbReference type="Proteomes" id="UP000037035">
    <property type="component" value="Unassembled WGS sequence"/>
</dbReference>
<comment type="caution">
    <text evidence="7">The sequence shown here is derived from an EMBL/GenBank/DDBJ whole genome shotgun (WGS) entry which is preliminary data.</text>
</comment>
<evidence type="ECO:0000313" key="8">
    <source>
        <dbReference type="Proteomes" id="UP000037035"/>
    </source>
</evidence>
<evidence type="ECO:0000256" key="3">
    <source>
        <dbReference type="ARBA" id="ARBA00022989"/>
    </source>
</evidence>
<evidence type="ECO:0000256" key="4">
    <source>
        <dbReference type="ARBA" id="ARBA00023136"/>
    </source>
</evidence>
<feature type="domain" description="Amino acid permease/ SLC12A" evidence="6">
    <location>
        <begin position="388"/>
        <end position="633"/>
    </location>
</feature>
<keyword evidence="2 5" id="KW-0812">Transmembrane</keyword>
<dbReference type="OrthoDB" id="10062876at2759"/>
<dbReference type="GO" id="GO:0016020">
    <property type="term" value="C:membrane"/>
    <property type="evidence" value="ECO:0007669"/>
    <property type="project" value="UniProtKB-SubCell"/>
</dbReference>
<dbReference type="VEuPathDB" id="FungiDB:VP01_264g3"/>
<keyword evidence="8" id="KW-1185">Reference proteome</keyword>
<dbReference type="InterPro" id="IPR050524">
    <property type="entry name" value="APC_YAT"/>
</dbReference>
<dbReference type="EMBL" id="LAVV01007557">
    <property type="protein sequence ID" value="KNZ55561.1"/>
    <property type="molecule type" value="Genomic_DNA"/>
</dbReference>
<dbReference type="STRING" id="27349.A0A0L6V459"/>
<gene>
    <name evidence="7" type="ORF">VP01_264g3</name>
</gene>
<comment type="subcellular location">
    <subcellularLocation>
        <location evidence="1">Membrane</location>
        <topology evidence="1">Multi-pass membrane protein</topology>
    </subcellularLocation>
</comment>
<organism evidence="7 8">
    <name type="scientific">Puccinia sorghi</name>
    <dbReference type="NCBI Taxonomy" id="27349"/>
    <lineage>
        <taxon>Eukaryota</taxon>
        <taxon>Fungi</taxon>
        <taxon>Dikarya</taxon>
        <taxon>Basidiomycota</taxon>
        <taxon>Pucciniomycotina</taxon>
        <taxon>Pucciniomycetes</taxon>
        <taxon>Pucciniales</taxon>
        <taxon>Pucciniaceae</taxon>
        <taxon>Puccinia</taxon>
    </lineage>
</organism>
<dbReference type="PANTHER" id="PTHR43341">
    <property type="entry name" value="AMINO ACID PERMEASE"/>
    <property type="match status" value="1"/>
</dbReference>
<dbReference type="InterPro" id="IPR004841">
    <property type="entry name" value="AA-permease/SLC12A_dom"/>
</dbReference>
<feature type="transmembrane region" description="Helical" evidence="5">
    <location>
        <begin position="80"/>
        <end position="98"/>
    </location>
</feature>
<evidence type="ECO:0000313" key="7">
    <source>
        <dbReference type="EMBL" id="KNZ55561.1"/>
    </source>
</evidence>
<dbReference type="Gene3D" id="1.20.1740.10">
    <property type="entry name" value="Amino acid/polyamine transporter I"/>
    <property type="match status" value="1"/>
</dbReference>
<proteinExistence type="predicted"/>
<feature type="transmembrane region" description="Helical" evidence="5">
    <location>
        <begin position="607"/>
        <end position="627"/>
    </location>
</feature>
<reference evidence="7 8" key="1">
    <citation type="submission" date="2015-08" db="EMBL/GenBank/DDBJ databases">
        <title>Next Generation Sequencing and Analysis of the Genome of Puccinia sorghi L Schw, the Causal Agent of Maize Common Rust.</title>
        <authorList>
            <person name="Rochi L."/>
            <person name="Burguener G."/>
            <person name="Darino M."/>
            <person name="Turjanski A."/>
            <person name="Kreff E."/>
            <person name="Dieguez M.J."/>
            <person name="Sacco F."/>
        </authorList>
    </citation>
    <scope>NUCLEOTIDE SEQUENCE [LARGE SCALE GENOMIC DNA]</scope>
    <source>
        <strain evidence="7 8">RO10H11247</strain>
    </source>
</reference>
<feature type="transmembrane region" description="Helical" evidence="5">
    <location>
        <begin position="56"/>
        <end position="74"/>
    </location>
</feature>
<name>A0A0L6V459_9BASI</name>